<dbReference type="EMBL" id="RHHR01000008">
    <property type="protein sequence ID" value="RNB76121.1"/>
    <property type="molecule type" value="Genomic_DNA"/>
</dbReference>
<organism evidence="1 2">
    <name type="scientific">Brevibacillus invocatus</name>
    <dbReference type="NCBI Taxonomy" id="173959"/>
    <lineage>
        <taxon>Bacteria</taxon>
        <taxon>Bacillati</taxon>
        <taxon>Bacillota</taxon>
        <taxon>Bacilli</taxon>
        <taxon>Bacillales</taxon>
        <taxon>Paenibacillaceae</taxon>
        <taxon>Brevibacillus</taxon>
    </lineage>
</organism>
<dbReference type="OrthoDB" id="2464813at2"/>
<name>A0A3M8CKP8_9BACL</name>
<gene>
    <name evidence="1" type="ORF">EDM52_04190</name>
</gene>
<accession>A0A3M8CKP8</accession>
<reference evidence="1 2" key="1">
    <citation type="submission" date="2018-10" db="EMBL/GenBank/DDBJ databases">
        <title>Phylogenomics of Brevibacillus.</title>
        <authorList>
            <person name="Dunlap C."/>
        </authorList>
    </citation>
    <scope>NUCLEOTIDE SEQUENCE [LARGE SCALE GENOMIC DNA]</scope>
    <source>
        <strain evidence="1 2">JCM 12215</strain>
    </source>
</reference>
<comment type="caution">
    <text evidence="1">The sequence shown here is derived from an EMBL/GenBank/DDBJ whole genome shotgun (WGS) entry which is preliminary data.</text>
</comment>
<sequence length="194" mass="22604">MTTYYYFTCTKCGTRGGSLGSQAWGWGNFDMIESFKFLAYHINKCGEDSIRIISEDVVHYVDLLHDEYNVFLEETKHIFPHSRDWDFLVRSHELSIEDLKQKWVDEQAIREEDERIKITGHIKEIEIMKEGPGHYVYLGQVVCLDGEVNKVLAHSRELPELNQSYMIMGVMQYHPELGEVLEVHKLLSRSESSA</sequence>
<proteinExistence type="predicted"/>
<dbReference type="AlphaFoldDB" id="A0A3M8CKP8"/>
<protein>
    <submittedName>
        <fullName evidence="1">Uncharacterized protein</fullName>
    </submittedName>
</protein>
<keyword evidence="2" id="KW-1185">Reference proteome</keyword>
<dbReference type="Proteomes" id="UP000282028">
    <property type="component" value="Unassembled WGS sequence"/>
</dbReference>
<evidence type="ECO:0000313" key="2">
    <source>
        <dbReference type="Proteomes" id="UP000282028"/>
    </source>
</evidence>
<evidence type="ECO:0000313" key="1">
    <source>
        <dbReference type="EMBL" id="RNB76121.1"/>
    </source>
</evidence>